<organism evidence="3 4">
    <name type="scientific">Mikania micrantha</name>
    <name type="common">bitter vine</name>
    <dbReference type="NCBI Taxonomy" id="192012"/>
    <lineage>
        <taxon>Eukaryota</taxon>
        <taxon>Viridiplantae</taxon>
        <taxon>Streptophyta</taxon>
        <taxon>Embryophyta</taxon>
        <taxon>Tracheophyta</taxon>
        <taxon>Spermatophyta</taxon>
        <taxon>Magnoliopsida</taxon>
        <taxon>eudicotyledons</taxon>
        <taxon>Gunneridae</taxon>
        <taxon>Pentapetalae</taxon>
        <taxon>asterids</taxon>
        <taxon>campanulids</taxon>
        <taxon>Asterales</taxon>
        <taxon>Asteraceae</taxon>
        <taxon>Asteroideae</taxon>
        <taxon>Heliantheae alliance</taxon>
        <taxon>Eupatorieae</taxon>
        <taxon>Mikania</taxon>
    </lineage>
</organism>
<comment type="caution">
    <text evidence="3">The sequence shown here is derived from an EMBL/GenBank/DDBJ whole genome shotgun (WGS) entry which is preliminary data.</text>
</comment>
<feature type="domain" description="Translation initiation factor 5A-like N-terminal" evidence="2">
    <location>
        <begin position="245"/>
        <end position="283"/>
    </location>
</feature>
<dbReference type="GO" id="GO:0003723">
    <property type="term" value="F:RNA binding"/>
    <property type="evidence" value="ECO:0007669"/>
    <property type="project" value="InterPro"/>
</dbReference>
<dbReference type="EMBL" id="SZYD01000007">
    <property type="protein sequence ID" value="KAD5802570.1"/>
    <property type="molecule type" value="Genomic_DNA"/>
</dbReference>
<evidence type="ECO:0000259" key="2">
    <source>
        <dbReference type="Pfam" id="PF21485"/>
    </source>
</evidence>
<dbReference type="GO" id="GO:0003746">
    <property type="term" value="F:translation elongation factor activity"/>
    <property type="evidence" value="ECO:0007669"/>
    <property type="project" value="InterPro"/>
</dbReference>
<comment type="function">
    <text evidence="1">Translation factor that promotes translation elongation and termination, particularly upon ribosome stalling at specific amino acid sequence contexts. Binds between the exit (E) and peptidyl (P) site of the ribosome and promotes rescue of stalled ribosome: specifically required for efficient translation of polyproline-containing peptides as well as other motifs that stall the ribosome. Acts as a ribosome quality control (RQC) cofactor by joining the RQC complex to facilitate peptidyl transfer during CAT tailing step.</text>
</comment>
<keyword evidence="4" id="KW-1185">Reference proteome</keyword>
<dbReference type="GO" id="GO:0045901">
    <property type="term" value="P:positive regulation of translational elongation"/>
    <property type="evidence" value="ECO:0007669"/>
    <property type="project" value="InterPro"/>
</dbReference>
<proteinExistence type="predicted"/>
<dbReference type="GO" id="GO:0043022">
    <property type="term" value="F:ribosome binding"/>
    <property type="evidence" value="ECO:0007669"/>
    <property type="project" value="InterPro"/>
</dbReference>
<sequence length="300" mass="34300">MEASPTLQLMVFLCRGRPVVVAREPERVSWRIHEYEKEVLQANRFKFKSGSRLQIRYSLGWWVVFGVPKEETVVRGWWHDAHHEAVNPLPCLLPPLNFSPSVIAIRYCYNLHEPSEIPRPIVHSCPIGGRPIRDPAAVIPSSEFCWLLPLIQPAISVLKCPDSRKEGSQVWGSESLSGQLRSFAWPELDLKHAGDIPWLITFDYCCFVVSERDCFPYLFLDHSIISFKNKSRLGMFMESSLLARKVVEVSTSRTGKHKHAKCHLVGINIFNVKKLQDIIPSFHNYDVCLVNLTGSQSESY</sequence>
<dbReference type="OrthoDB" id="9975114at2759"/>
<evidence type="ECO:0000313" key="3">
    <source>
        <dbReference type="EMBL" id="KAD5802570.1"/>
    </source>
</evidence>
<dbReference type="PANTHER" id="PTHR11673">
    <property type="entry name" value="TRANSLATION INITIATION FACTOR 5A FAMILY MEMBER"/>
    <property type="match status" value="1"/>
</dbReference>
<dbReference type="Gene3D" id="2.30.30.30">
    <property type="match status" value="1"/>
</dbReference>
<dbReference type="InterPro" id="IPR008991">
    <property type="entry name" value="Translation_prot_SH3-like_sf"/>
</dbReference>
<dbReference type="InterPro" id="IPR048670">
    <property type="entry name" value="IF5A-like_N"/>
</dbReference>
<evidence type="ECO:0000313" key="4">
    <source>
        <dbReference type="Proteomes" id="UP000326396"/>
    </source>
</evidence>
<dbReference type="Pfam" id="PF21485">
    <property type="entry name" value="IF5A-like_N"/>
    <property type="match status" value="1"/>
</dbReference>
<dbReference type="InterPro" id="IPR001884">
    <property type="entry name" value="IF5A-like"/>
</dbReference>
<accession>A0A5N6NZX4</accession>
<reference evidence="3 4" key="1">
    <citation type="submission" date="2019-05" db="EMBL/GenBank/DDBJ databases">
        <title>Mikania micrantha, genome provides insights into the molecular mechanism of rapid growth.</title>
        <authorList>
            <person name="Liu B."/>
        </authorList>
    </citation>
    <scope>NUCLEOTIDE SEQUENCE [LARGE SCALE GENOMIC DNA]</scope>
    <source>
        <strain evidence="3">NLD-2019</strain>
        <tissue evidence="3">Leaf</tissue>
    </source>
</reference>
<protein>
    <recommendedName>
        <fullName evidence="2">Translation initiation factor 5A-like N-terminal domain-containing protein</fullName>
    </recommendedName>
</protein>
<dbReference type="SUPFAM" id="SSF50104">
    <property type="entry name" value="Translation proteins SH3-like domain"/>
    <property type="match status" value="1"/>
</dbReference>
<gene>
    <name evidence="3" type="ORF">E3N88_13930</name>
</gene>
<dbReference type="Proteomes" id="UP000326396">
    <property type="component" value="Linkage Group LG15"/>
</dbReference>
<dbReference type="AlphaFoldDB" id="A0A5N6NZX4"/>
<name>A0A5N6NZX4_9ASTR</name>
<evidence type="ECO:0000256" key="1">
    <source>
        <dbReference type="ARBA" id="ARBA00045610"/>
    </source>
</evidence>
<dbReference type="InterPro" id="IPR014722">
    <property type="entry name" value="Rib_uL2_dom2"/>
</dbReference>